<dbReference type="InterPro" id="IPR011051">
    <property type="entry name" value="RmlC_Cupin_sf"/>
</dbReference>
<dbReference type="InterPro" id="IPR013096">
    <property type="entry name" value="Cupin_2"/>
</dbReference>
<dbReference type="HOGENOM" id="CLU_857718_0_0_9"/>
<organism evidence="2 3">
    <name type="scientific">Sulfobacillus acidophilus (strain ATCC 700253 / DSM 10332 / NAL)</name>
    <dbReference type="NCBI Taxonomy" id="679936"/>
    <lineage>
        <taxon>Bacteria</taxon>
        <taxon>Bacillati</taxon>
        <taxon>Bacillota</taxon>
        <taxon>Clostridia</taxon>
        <taxon>Eubacteriales</taxon>
        <taxon>Clostridiales Family XVII. Incertae Sedis</taxon>
        <taxon>Sulfobacillus</taxon>
    </lineage>
</organism>
<name>G8TZ62_SULAD</name>
<dbReference type="Pfam" id="PF07883">
    <property type="entry name" value="Cupin_2"/>
    <property type="match status" value="1"/>
</dbReference>
<reference evidence="3" key="1">
    <citation type="submission" date="2011-12" db="EMBL/GenBank/DDBJ databases">
        <title>The complete genome of chromosome of Sulfobacillus acidophilus DSM 10332.</title>
        <authorList>
            <person name="Lucas S."/>
            <person name="Han J."/>
            <person name="Lapidus A."/>
            <person name="Bruce D."/>
            <person name="Goodwin L."/>
            <person name="Pitluck S."/>
            <person name="Peters L."/>
            <person name="Kyrpides N."/>
            <person name="Mavromatis K."/>
            <person name="Ivanova N."/>
            <person name="Mikhailova N."/>
            <person name="Chertkov O."/>
            <person name="Saunders E."/>
            <person name="Detter J.C."/>
            <person name="Tapia R."/>
            <person name="Han C."/>
            <person name="Land M."/>
            <person name="Hauser L."/>
            <person name="Markowitz V."/>
            <person name="Cheng J.-F."/>
            <person name="Hugenholtz P."/>
            <person name="Woyke T."/>
            <person name="Wu D."/>
            <person name="Pukall R."/>
            <person name="Gehrich-Schroeter G."/>
            <person name="Schneider S."/>
            <person name="Klenk H.-P."/>
            <person name="Eisen J.A."/>
        </authorList>
    </citation>
    <scope>NUCLEOTIDE SEQUENCE [LARGE SCALE GENOMIC DNA]</scope>
    <source>
        <strain evidence="3">ATCC 700253 / DSM 10332 / NAL</strain>
    </source>
</reference>
<sequence>MDGALVFGTAASPTEVGLVGEFSAAVGGQGVIRVDWAWPLFFPESWQGGVGDLPAGNPRTQWRLMADWIRQTLSRAVAGVHPSPVIAWVPPLTAAAEEWLTRQFSFYTRRLGIWRLTGQEAVETLLAEWSAFVQGSPSGWVDGWTPPMVRPWDSGRHPMLLKSVKKTPTADFVYLGGMLGSDRLAVQTYRIKPGGVANRNHAHSDVDECYLVWEGSGTLRIGERSIPLVAGDVVAKPSGSRLALAFEAGPDGLVVFDVEGWRHFSQTDVVIYPDHGEWYLRGPGLETACAEESLFDGADVMAHYSERYWRDRGNSRQPRDEKSS</sequence>
<dbReference type="SUPFAM" id="SSF51182">
    <property type="entry name" value="RmlC-like cupins"/>
    <property type="match status" value="1"/>
</dbReference>
<dbReference type="Gene3D" id="2.60.120.10">
    <property type="entry name" value="Jelly Rolls"/>
    <property type="match status" value="1"/>
</dbReference>
<feature type="domain" description="Cupin type-2" evidence="1">
    <location>
        <begin position="189"/>
        <end position="241"/>
    </location>
</feature>
<gene>
    <name evidence="2" type="ordered locus">Sulac_2871</name>
</gene>
<protein>
    <submittedName>
        <fullName evidence="2">Cupin 2 conserved barrel domain protein</fullName>
    </submittedName>
</protein>
<proteinExistence type="predicted"/>
<dbReference type="PATRIC" id="fig|679936.5.peg.2964"/>
<evidence type="ECO:0000259" key="1">
    <source>
        <dbReference type="Pfam" id="PF07883"/>
    </source>
</evidence>
<dbReference type="InterPro" id="IPR014710">
    <property type="entry name" value="RmlC-like_jellyroll"/>
</dbReference>
<reference evidence="2 3" key="2">
    <citation type="journal article" date="2012" name="Stand. Genomic Sci.">
        <title>Complete genome sequence of the moderately thermophilic mineral-sulfide-oxidizing firmicute Sulfobacillus acidophilus type strain (NAL(T)).</title>
        <authorList>
            <person name="Anderson I."/>
            <person name="Chertkov O."/>
            <person name="Chen A."/>
            <person name="Saunders E."/>
            <person name="Lapidus A."/>
            <person name="Nolan M."/>
            <person name="Lucas S."/>
            <person name="Hammon N."/>
            <person name="Deshpande S."/>
            <person name="Cheng J.F."/>
            <person name="Han C."/>
            <person name="Tapia R."/>
            <person name="Goodwin L.A."/>
            <person name="Pitluck S."/>
            <person name="Liolios K."/>
            <person name="Pagani I."/>
            <person name="Ivanova N."/>
            <person name="Mikhailova N."/>
            <person name="Pati A."/>
            <person name="Palaniappan K."/>
            <person name="Land M."/>
            <person name="Pan C."/>
            <person name="Rohde M."/>
            <person name="Pukall R."/>
            <person name="Goker M."/>
            <person name="Detter J.C."/>
            <person name="Woyke T."/>
            <person name="Bristow J."/>
            <person name="Eisen J.A."/>
            <person name="Markowitz V."/>
            <person name="Hugenholtz P."/>
            <person name="Kyrpides N.C."/>
            <person name="Klenk H.P."/>
            <person name="Mavromatis K."/>
        </authorList>
    </citation>
    <scope>NUCLEOTIDE SEQUENCE [LARGE SCALE GENOMIC DNA]</scope>
    <source>
        <strain evidence="3">ATCC 700253 / DSM 10332 / NAL</strain>
    </source>
</reference>
<accession>G8TZ62</accession>
<dbReference type="STRING" id="679936.Sulac_2871"/>
<keyword evidence="3" id="KW-1185">Reference proteome</keyword>
<dbReference type="AlphaFoldDB" id="G8TZ62"/>
<dbReference type="KEGG" id="sap:Sulac_2871"/>
<dbReference type="EMBL" id="CP003179">
    <property type="protein sequence ID" value="AEW06332.1"/>
    <property type="molecule type" value="Genomic_DNA"/>
</dbReference>
<evidence type="ECO:0000313" key="2">
    <source>
        <dbReference type="EMBL" id="AEW06332.1"/>
    </source>
</evidence>
<evidence type="ECO:0000313" key="3">
    <source>
        <dbReference type="Proteomes" id="UP000005439"/>
    </source>
</evidence>
<dbReference type="Proteomes" id="UP000005439">
    <property type="component" value="Chromosome"/>
</dbReference>